<dbReference type="EMBL" id="CM010719">
    <property type="protein sequence ID" value="RZC60560.1"/>
    <property type="molecule type" value="Genomic_DNA"/>
</dbReference>
<feature type="transmembrane region" description="Helical" evidence="1">
    <location>
        <begin position="56"/>
        <end position="80"/>
    </location>
</feature>
<keyword evidence="1" id="KW-1133">Transmembrane helix</keyword>
<dbReference type="AlphaFoldDB" id="A0A4Y7JKJ5"/>
<dbReference type="Proteomes" id="UP000316621">
    <property type="component" value="Chromosome 5"/>
</dbReference>
<gene>
    <name evidence="2" type="ORF">C5167_022319</name>
</gene>
<keyword evidence="1" id="KW-0472">Membrane</keyword>
<accession>A0A4Y7JKJ5</accession>
<evidence type="ECO:0000313" key="3">
    <source>
        <dbReference type="Proteomes" id="UP000316621"/>
    </source>
</evidence>
<keyword evidence="1" id="KW-0812">Transmembrane</keyword>
<organism evidence="2 3">
    <name type="scientific">Papaver somniferum</name>
    <name type="common">Opium poppy</name>
    <dbReference type="NCBI Taxonomy" id="3469"/>
    <lineage>
        <taxon>Eukaryota</taxon>
        <taxon>Viridiplantae</taxon>
        <taxon>Streptophyta</taxon>
        <taxon>Embryophyta</taxon>
        <taxon>Tracheophyta</taxon>
        <taxon>Spermatophyta</taxon>
        <taxon>Magnoliopsida</taxon>
        <taxon>Ranunculales</taxon>
        <taxon>Papaveraceae</taxon>
        <taxon>Papaveroideae</taxon>
        <taxon>Papaver</taxon>
    </lineage>
</organism>
<sequence length="82" mass="9058">MAARSPKVQVGVAAREVDILTVSELQLALFPGLLFLTLWKTSVVCKTVTVSELQDIFIGFVFQVFYFLGVVAKFITLCMVTV</sequence>
<keyword evidence="3" id="KW-1185">Reference proteome</keyword>
<evidence type="ECO:0000313" key="2">
    <source>
        <dbReference type="EMBL" id="RZC60560.1"/>
    </source>
</evidence>
<name>A0A4Y7JKJ5_PAPSO</name>
<reference evidence="2 3" key="1">
    <citation type="journal article" date="2018" name="Science">
        <title>The opium poppy genome and morphinan production.</title>
        <authorList>
            <person name="Guo L."/>
            <person name="Winzer T."/>
            <person name="Yang X."/>
            <person name="Li Y."/>
            <person name="Ning Z."/>
            <person name="He Z."/>
            <person name="Teodor R."/>
            <person name="Lu Y."/>
            <person name="Bowser T.A."/>
            <person name="Graham I.A."/>
            <person name="Ye K."/>
        </authorList>
    </citation>
    <scope>NUCLEOTIDE SEQUENCE [LARGE SCALE GENOMIC DNA]</scope>
    <source>
        <strain evidence="3">cv. HN1</strain>
        <tissue evidence="2">Leaves</tissue>
    </source>
</reference>
<evidence type="ECO:0000256" key="1">
    <source>
        <dbReference type="SAM" id="Phobius"/>
    </source>
</evidence>
<protein>
    <submittedName>
        <fullName evidence="2">Uncharacterized protein</fullName>
    </submittedName>
</protein>
<dbReference type="Gramene" id="RZC60560">
    <property type="protein sequence ID" value="RZC60560"/>
    <property type="gene ID" value="C5167_022319"/>
</dbReference>
<proteinExistence type="predicted"/>